<evidence type="ECO:0000313" key="2">
    <source>
        <dbReference type="Proteomes" id="UP000053681"/>
    </source>
</evidence>
<organism evidence="1 2">
    <name type="scientific">Priestia veravalensis</name>
    <dbReference type="NCBI Taxonomy" id="1414648"/>
    <lineage>
        <taxon>Bacteria</taxon>
        <taxon>Bacillati</taxon>
        <taxon>Bacillota</taxon>
        <taxon>Bacilli</taxon>
        <taxon>Bacillales</taxon>
        <taxon>Bacillaceae</taxon>
        <taxon>Priestia</taxon>
    </lineage>
</organism>
<reference evidence="1 2" key="1">
    <citation type="submission" date="2015-11" db="EMBL/GenBank/DDBJ databases">
        <title>Bacillus caseinolyticus sp nov.</title>
        <authorList>
            <person name="Dastager S.G."/>
            <person name="Mawlankar R."/>
        </authorList>
    </citation>
    <scope>NUCLEOTIDE SEQUENCE [LARGE SCALE GENOMIC DNA]</scope>
    <source>
        <strain evidence="1 2">SGD-V-76</strain>
    </source>
</reference>
<dbReference type="PANTHER" id="PTHR40045">
    <property type="entry name" value="YCGG FAMILY PROTEIN"/>
    <property type="match status" value="1"/>
</dbReference>
<keyword evidence="2" id="KW-1185">Reference proteome</keyword>
<comment type="caution">
    <text evidence="1">The sequence shown here is derived from an EMBL/GenBank/DDBJ whole genome shotgun (WGS) entry which is preliminary data.</text>
</comment>
<protein>
    <recommendedName>
        <fullName evidence="3">YqcI/YcgG family protein</fullName>
    </recommendedName>
</protein>
<name>A0A0V8JQU9_9BACI</name>
<dbReference type="InterPro" id="IPR014988">
    <property type="entry name" value="Uncharacterised_YqcI/YcgG"/>
</dbReference>
<evidence type="ECO:0008006" key="3">
    <source>
        <dbReference type="Google" id="ProtNLM"/>
    </source>
</evidence>
<proteinExistence type="predicted"/>
<dbReference type="RefSeq" id="WP_025911117.1">
    <property type="nucleotide sequence ID" value="NZ_KQ758628.1"/>
</dbReference>
<evidence type="ECO:0000313" key="1">
    <source>
        <dbReference type="EMBL" id="KSU89415.1"/>
    </source>
</evidence>
<dbReference type="Proteomes" id="UP000053681">
    <property type="component" value="Unassembled WGS sequence"/>
</dbReference>
<accession>A0A0V8JQU9</accession>
<dbReference type="PANTHER" id="PTHR40045:SF1">
    <property type="entry name" value="YQCI_YCGG FAMILY PROTEIN"/>
    <property type="match status" value="1"/>
</dbReference>
<dbReference type="EMBL" id="LNQP01000005">
    <property type="protein sequence ID" value="KSU89415.1"/>
    <property type="molecule type" value="Genomic_DNA"/>
</dbReference>
<gene>
    <name evidence="1" type="ORF">AS180_02370</name>
</gene>
<sequence>MRNKKLFNSKEIMDSPIVPEWGKAVFSDFSQDMLSEENPFPCILGVEGLKKDLLRFAFVSSPYNYKDIRLCADALKEYMACFRTLGRYTSFVVFFEPEYKKRTMIQYETMFWDTLTFLHRIDGKPWPEEIPKNPNDPLWEFCFEGEPIFVVCNTPVHELRKSRKSSSFIITFQPRWVFEGMTPHTKMGQQVQKTVRNRLEDYDKVEAHPHLGWYGDQENHEWKQYFLRDVNNSFPTECPFKLKRSERDGVKKSLY</sequence>
<dbReference type="AlphaFoldDB" id="A0A0V8JQU9"/>
<dbReference type="Pfam" id="PF08892">
    <property type="entry name" value="YqcI_YcgG"/>
    <property type="match status" value="1"/>
</dbReference>